<evidence type="ECO:0000313" key="2">
    <source>
        <dbReference type="EMBL" id="SNR79201.1"/>
    </source>
</evidence>
<dbReference type="OrthoDB" id="9793216at2"/>
<dbReference type="EMBL" id="FZNT01000014">
    <property type="protein sequence ID" value="SNR79201.1"/>
    <property type="molecule type" value="Genomic_DNA"/>
</dbReference>
<dbReference type="Gene3D" id="1.20.120.450">
    <property type="entry name" value="dinb family like domain"/>
    <property type="match status" value="1"/>
</dbReference>
<dbReference type="SUPFAM" id="SSF109854">
    <property type="entry name" value="DinB/YfiT-like putative metalloenzymes"/>
    <property type="match status" value="1"/>
</dbReference>
<reference evidence="2 3" key="1">
    <citation type="submission" date="2017-06" db="EMBL/GenBank/DDBJ databases">
        <authorList>
            <person name="Kim H.J."/>
            <person name="Triplett B.A."/>
        </authorList>
    </citation>
    <scope>NUCLEOTIDE SEQUENCE [LARGE SCALE GENOMIC DNA]</scope>
    <source>
        <strain evidence="2 3">DSM 29150</strain>
    </source>
</reference>
<protein>
    <submittedName>
        <fullName evidence="2">DinB superfamily protein</fullName>
    </submittedName>
</protein>
<evidence type="ECO:0000313" key="3">
    <source>
        <dbReference type="Proteomes" id="UP000198384"/>
    </source>
</evidence>
<proteinExistence type="predicted"/>
<dbReference type="AlphaFoldDB" id="A0A238Z8C8"/>
<gene>
    <name evidence="2" type="ORF">SAMN06265371_11430</name>
</gene>
<organism evidence="2 3">
    <name type="scientific">Lutibacter agarilyticus</name>
    <dbReference type="NCBI Taxonomy" id="1109740"/>
    <lineage>
        <taxon>Bacteria</taxon>
        <taxon>Pseudomonadati</taxon>
        <taxon>Bacteroidota</taxon>
        <taxon>Flavobacteriia</taxon>
        <taxon>Flavobacteriales</taxon>
        <taxon>Flavobacteriaceae</taxon>
        <taxon>Lutibacter</taxon>
    </lineage>
</organism>
<dbReference type="Pfam" id="PF12867">
    <property type="entry name" value="DinB_2"/>
    <property type="match status" value="1"/>
</dbReference>
<dbReference type="InterPro" id="IPR024775">
    <property type="entry name" value="DinB-like"/>
</dbReference>
<name>A0A238Z8C8_9FLAO</name>
<sequence length="171" mass="19559">MNSVQLDNSEYAPFYSNYITVIGEVDLRSVLKTSLEDLITTIKVLPEEKLTFKYAEGKWSIKELVQHIIDAERVLSYRALRFSRNDATDLPGFDEDWYVDNSNGDERPIKDLLEEFKLVRKATLALFKSFSPEMLGKTGSANGSDMTVRALGFIIAGHQIHHLNIIKERYL</sequence>
<dbReference type="InterPro" id="IPR034660">
    <property type="entry name" value="DinB/YfiT-like"/>
</dbReference>
<dbReference type="RefSeq" id="WP_089382979.1">
    <property type="nucleotide sequence ID" value="NZ_FZNT01000014.1"/>
</dbReference>
<keyword evidence="3" id="KW-1185">Reference proteome</keyword>
<feature type="domain" description="DinB-like" evidence="1">
    <location>
        <begin position="33"/>
        <end position="166"/>
    </location>
</feature>
<accession>A0A238Z8C8</accession>
<evidence type="ECO:0000259" key="1">
    <source>
        <dbReference type="Pfam" id="PF12867"/>
    </source>
</evidence>
<dbReference type="Proteomes" id="UP000198384">
    <property type="component" value="Unassembled WGS sequence"/>
</dbReference>